<keyword evidence="3" id="KW-0328">Glycosyltransferase</keyword>
<proteinExistence type="predicted"/>
<keyword evidence="3" id="KW-0808">Transferase</keyword>
<dbReference type="SUPFAM" id="SSF53756">
    <property type="entry name" value="UDP-Glycosyltransferase/glycogen phosphorylase"/>
    <property type="match status" value="1"/>
</dbReference>
<dbReference type="InterPro" id="IPR028098">
    <property type="entry name" value="Glyco_trans_4-like_N"/>
</dbReference>
<evidence type="ECO:0000259" key="1">
    <source>
        <dbReference type="Pfam" id="PF00534"/>
    </source>
</evidence>
<evidence type="ECO:0000313" key="4">
    <source>
        <dbReference type="Proteomes" id="UP000681526"/>
    </source>
</evidence>
<keyword evidence="4" id="KW-1185">Reference proteome</keyword>
<dbReference type="Pfam" id="PF13439">
    <property type="entry name" value="Glyco_transf_4"/>
    <property type="match status" value="1"/>
</dbReference>
<dbReference type="PANTHER" id="PTHR45947">
    <property type="entry name" value="SULFOQUINOVOSYL TRANSFERASE SQD2"/>
    <property type="match status" value="1"/>
</dbReference>
<dbReference type="InterPro" id="IPR001296">
    <property type="entry name" value="Glyco_trans_1"/>
</dbReference>
<name>A0ABM8V5F1_THEXY</name>
<dbReference type="GO" id="GO:0009011">
    <property type="term" value="F:alpha-1,4-glucan glucosyltransferase (ADP-glucose donor) activity"/>
    <property type="evidence" value="ECO:0007669"/>
    <property type="project" value="UniProtKB-EC"/>
</dbReference>
<sequence>MRILIYSFDFHPCPGGVDTYVRQLINGMRKRGHTVDFLCSSHIRFLPGEVQSAIAAYQTNLELIQLPAAVKRIEYLKYANELLVNSIDLHHYDLVHSNNGVTSYVINRIAPQIPLIGTVHGIYYEEALANGWVSTKEEAELMGIYDQYAVNCPDIVHMVSHDMLQRVPVMDNKRHVVIHHGLQLDEFQPTYLNNETVRMACSGMLTSRKGYDILMDALIMLKDEDVEGYEVVIYGDGPAKDELLQTVQRHQLPVSFRGMVAPEILRKELPGFDIFIHPSRYESFGLSVTEALASGCAVICSNTGGLKEQITHEHNGLLFEVGDTRQLANSIRRLLDEVDLRNQLRRNGVMTAQTHFSEHKMLDQYEQLYAEAISLKNWRGIQS</sequence>
<accession>A0ABM8V5F1</accession>
<evidence type="ECO:0000259" key="2">
    <source>
        <dbReference type="Pfam" id="PF13439"/>
    </source>
</evidence>
<dbReference type="Pfam" id="PF00534">
    <property type="entry name" value="Glycos_transf_1"/>
    <property type="match status" value="1"/>
</dbReference>
<dbReference type="RefSeq" id="WP_213484818.1">
    <property type="nucleotide sequence ID" value="NZ_CAJRAY010000057.1"/>
</dbReference>
<gene>
    <name evidence="3" type="primary">txxe 2381-RBAM_037550</name>
    <name evidence="3" type="ORF">TXXE_12045</name>
</gene>
<dbReference type="EMBL" id="CAJRAY010000057">
    <property type="protein sequence ID" value="CAG5088545.1"/>
    <property type="molecule type" value="Genomic_DNA"/>
</dbReference>
<evidence type="ECO:0000313" key="3">
    <source>
        <dbReference type="EMBL" id="CAG5088545.1"/>
    </source>
</evidence>
<dbReference type="CDD" id="cd03801">
    <property type="entry name" value="GT4_PimA-like"/>
    <property type="match status" value="1"/>
</dbReference>
<dbReference type="PANTHER" id="PTHR45947:SF3">
    <property type="entry name" value="SULFOQUINOVOSYL TRANSFERASE SQD2"/>
    <property type="match status" value="1"/>
</dbReference>
<dbReference type="EC" id="2.4.1.21" evidence="3"/>
<feature type="domain" description="Glycosyltransferase subfamily 4-like N-terminal" evidence="2">
    <location>
        <begin position="14"/>
        <end position="185"/>
    </location>
</feature>
<feature type="domain" description="Glycosyl transferase family 1" evidence="1">
    <location>
        <begin position="192"/>
        <end position="348"/>
    </location>
</feature>
<reference evidence="3 4" key="1">
    <citation type="submission" date="2021-04" db="EMBL/GenBank/DDBJ databases">
        <authorList>
            <person name="Rakotoarivonina H."/>
        </authorList>
    </citation>
    <scope>NUCLEOTIDE SEQUENCE [LARGE SCALE GENOMIC DNA]</scope>
    <source>
        <strain evidence="3 4">XE</strain>
    </source>
</reference>
<dbReference type="Gene3D" id="3.40.50.2000">
    <property type="entry name" value="Glycogen Phosphorylase B"/>
    <property type="match status" value="2"/>
</dbReference>
<dbReference type="InterPro" id="IPR050194">
    <property type="entry name" value="Glycosyltransferase_grp1"/>
</dbReference>
<dbReference type="Proteomes" id="UP000681526">
    <property type="component" value="Unassembled WGS sequence"/>
</dbReference>
<organism evidence="3 4">
    <name type="scientific">Thermobacillus xylanilyticus</name>
    <dbReference type="NCBI Taxonomy" id="76633"/>
    <lineage>
        <taxon>Bacteria</taxon>
        <taxon>Bacillati</taxon>
        <taxon>Bacillota</taxon>
        <taxon>Bacilli</taxon>
        <taxon>Bacillales</taxon>
        <taxon>Paenibacillaceae</taxon>
        <taxon>Thermobacillus</taxon>
    </lineage>
</organism>
<protein>
    <submittedName>
        <fullName evidence="3">Glycogen synthase RBAM_037550</fullName>
        <ecNumber evidence="3">2.4.1.21</ecNumber>
    </submittedName>
</protein>
<comment type="caution">
    <text evidence="3">The sequence shown here is derived from an EMBL/GenBank/DDBJ whole genome shotgun (WGS) entry which is preliminary data.</text>
</comment>